<comment type="caution">
    <text evidence="1">The sequence shown here is derived from an EMBL/GenBank/DDBJ whole genome shotgun (WGS) entry which is preliminary data.</text>
</comment>
<dbReference type="Proteomes" id="UP000023152">
    <property type="component" value="Unassembled WGS sequence"/>
</dbReference>
<feature type="non-terminal residue" evidence="1">
    <location>
        <position position="1"/>
    </location>
</feature>
<gene>
    <name evidence="1" type="ORF">RFI_37780</name>
</gene>
<reference evidence="1 2" key="1">
    <citation type="journal article" date="2013" name="Curr. Biol.">
        <title>The Genome of the Foraminiferan Reticulomyxa filosa.</title>
        <authorList>
            <person name="Glockner G."/>
            <person name="Hulsmann N."/>
            <person name="Schleicher M."/>
            <person name="Noegel A.A."/>
            <person name="Eichinger L."/>
            <person name="Gallinger C."/>
            <person name="Pawlowski J."/>
            <person name="Sierra R."/>
            <person name="Euteneuer U."/>
            <person name="Pillet L."/>
            <person name="Moustafa A."/>
            <person name="Platzer M."/>
            <person name="Groth M."/>
            <person name="Szafranski K."/>
            <person name="Schliwa M."/>
        </authorList>
    </citation>
    <scope>NUCLEOTIDE SEQUENCE [LARGE SCALE GENOMIC DNA]</scope>
</reference>
<keyword evidence="2" id="KW-1185">Reference proteome</keyword>
<sequence>LEKHLFSSSLQHQRLSQEKKMEKYVSLAIKSKEEDIQIIIHYWIRILNIKLGWIKDFDKIIINYVSSLFFFFKITIKYSNII</sequence>
<accession>X6LE76</accession>
<proteinExistence type="predicted"/>
<dbReference type="EMBL" id="ASPP01043231">
    <property type="protein sequence ID" value="ETN99690.1"/>
    <property type="molecule type" value="Genomic_DNA"/>
</dbReference>
<protein>
    <submittedName>
        <fullName evidence="1">Uncharacterized protein</fullName>
    </submittedName>
</protein>
<dbReference type="AlphaFoldDB" id="X6LE76"/>
<evidence type="ECO:0000313" key="2">
    <source>
        <dbReference type="Proteomes" id="UP000023152"/>
    </source>
</evidence>
<name>X6LE76_RETFI</name>
<organism evidence="1 2">
    <name type="scientific">Reticulomyxa filosa</name>
    <dbReference type="NCBI Taxonomy" id="46433"/>
    <lineage>
        <taxon>Eukaryota</taxon>
        <taxon>Sar</taxon>
        <taxon>Rhizaria</taxon>
        <taxon>Retaria</taxon>
        <taxon>Foraminifera</taxon>
        <taxon>Monothalamids</taxon>
        <taxon>Reticulomyxidae</taxon>
        <taxon>Reticulomyxa</taxon>
    </lineage>
</organism>
<evidence type="ECO:0000313" key="1">
    <source>
        <dbReference type="EMBL" id="ETN99690.1"/>
    </source>
</evidence>